<dbReference type="AlphaFoldDB" id="A0A5C3EV59"/>
<evidence type="ECO:0000256" key="2">
    <source>
        <dbReference type="SAM" id="SignalP"/>
    </source>
</evidence>
<evidence type="ECO:0008006" key="5">
    <source>
        <dbReference type="Google" id="ProtNLM"/>
    </source>
</evidence>
<feature type="compositionally biased region" description="Low complexity" evidence="1">
    <location>
        <begin position="278"/>
        <end position="290"/>
    </location>
</feature>
<feature type="region of interest" description="Disordered" evidence="1">
    <location>
        <begin position="60"/>
        <end position="79"/>
    </location>
</feature>
<accession>A0A5C3EV59</accession>
<keyword evidence="2" id="KW-0732">Signal</keyword>
<sequence>MTRFTFATAATLLAFAQLSLAQDPRAETDLDRNRPTKTWTQWQPKATYAINELPDQYMGANRIESGEGGQPGGEPQSGYNTCAKDTWSQDSRCQTAWINSLEDFCIWGPAEYGTVGEKERSGVAYCTTDKHGTRLIPDGTITGAHFVRTKDYVQVTGVGDFTSINIPAGDDGGEFDPHGADDLGNPIGGILYTTANPATGGEAWHASEWTNFASSTMYCIRACWGENAAKQCEHIYDVMGCRWNIPANYDAGVFESCEGDIGQLAGIYGSSTFRQGDASTPPAHPAPSSSQCKTVPTISHGLPARSLGLAAPSSSTSAASSSTGSAAPSSGSSSSAAASGLSSRSNNAAEAAATGSGNAASAGQNTAAQGTSGASALALPLVSSALVGVAALALFL</sequence>
<reference evidence="3 4" key="1">
    <citation type="submission" date="2018-03" db="EMBL/GenBank/DDBJ databases">
        <authorList>
            <person name="Guldener U."/>
        </authorList>
    </citation>
    <scope>NUCLEOTIDE SEQUENCE [LARGE SCALE GENOMIC DNA]</scope>
    <source>
        <strain evidence="3 4">DAOM196992</strain>
    </source>
</reference>
<proteinExistence type="predicted"/>
<name>A0A5C3EV59_9BASI</name>
<feature type="signal peptide" evidence="2">
    <location>
        <begin position="1"/>
        <end position="21"/>
    </location>
</feature>
<evidence type="ECO:0000256" key="1">
    <source>
        <dbReference type="SAM" id="MobiDB-lite"/>
    </source>
</evidence>
<dbReference type="OrthoDB" id="2564904at2759"/>
<feature type="chain" id="PRO_5022947630" description="Macrofage activating glycoprotein" evidence="2">
    <location>
        <begin position="22"/>
        <end position="396"/>
    </location>
</feature>
<feature type="region of interest" description="Disordered" evidence="1">
    <location>
        <begin position="309"/>
        <end position="341"/>
    </location>
</feature>
<organism evidence="3 4">
    <name type="scientific">Pseudozyma flocculosa</name>
    <dbReference type="NCBI Taxonomy" id="84751"/>
    <lineage>
        <taxon>Eukaryota</taxon>
        <taxon>Fungi</taxon>
        <taxon>Dikarya</taxon>
        <taxon>Basidiomycota</taxon>
        <taxon>Ustilaginomycotina</taxon>
        <taxon>Ustilaginomycetes</taxon>
        <taxon>Ustilaginales</taxon>
        <taxon>Ustilaginaceae</taxon>
        <taxon>Pseudozyma</taxon>
    </lineage>
</organism>
<evidence type="ECO:0000313" key="4">
    <source>
        <dbReference type="Proteomes" id="UP000323386"/>
    </source>
</evidence>
<protein>
    <recommendedName>
        <fullName evidence="5">Macrofage activating glycoprotein</fullName>
    </recommendedName>
</protein>
<evidence type="ECO:0000313" key="3">
    <source>
        <dbReference type="EMBL" id="SPO34961.1"/>
    </source>
</evidence>
<dbReference type="Proteomes" id="UP000323386">
    <property type="component" value="Unassembled WGS sequence"/>
</dbReference>
<feature type="region of interest" description="Disordered" evidence="1">
    <location>
        <begin position="273"/>
        <end position="295"/>
    </location>
</feature>
<dbReference type="EMBL" id="OOIP01000001">
    <property type="protein sequence ID" value="SPO34961.1"/>
    <property type="molecule type" value="Genomic_DNA"/>
</dbReference>
<gene>
    <name evidence="3" type="ORF">PSFLO_00432</name>
</gene>
<keyword evidence="4" id="KW-1185">Reference proteome</keyword>